<dbReference type="EMBL" id="BAAAVM010000030">
    <property type="protein sequence ID" value="GAA3137692.1"/>
    <property type="molecule type" value="Genomic_DNA"/>
</dbReference>
<keyword evidence="3" id="KW-1185">Reference proteome</keyword>
<dbReference type="RefSeq" id="WP_345050207.1">
    <property type="nucleotide sequence ID" value="NZ_BAAAVM010000030.1"/>
</dbReference>
<name>A0ABP6N615_9ACTN</name>
<evidence type="ECO:0000256" key="1">
    <source>
        <dbReference type="SAM" id="Coils"/>
    </source>
</evidence>
<keyword evidence="1" id="KW-0175">Coiled coil</keyword>
<gene>
    <name evidence="2" type="ORF">GCM10010521_24820</name>
</gene>
<reference evidence="3" key="1">
    <citation type="journal article" date="2019" name="Int. J. Syst. Evol. Microbiol.">
        <title>The Global Catalogue of Microorganisms (GCM) 10K type strain sequencing project: providing services to taxonomists for standard genome sequencing and annotation.</title>
        <authorList>
            <consortium name="The Broad Institute Genomics Platform"/>
            <consortium name="The Broad Institute Genome Sequencing Center for Infectious Disease"/>
            <person name="Wu L."/>
            <person name="Ma J."/>
        </authorList>
    </citation>
    <scope>NUCLEOTIDE SEQUENCE [LARGE SCALE GENOMIC DNA]</scope>
    <source>
        <strain evidence="3">JCM 11574</strain>
    </source>
</reference>
<evidence type="ECO:0000313" key="2">
    <source>
        <dbReference type="EMBL" id="GAA3137692.1"/>
    </source>
</evidence>
<feature type="coiled-coil region" evidence="1">
    <location>
        <begin position="374"/>
        <end position="401"/>
    </location>
</feature>
<organism evidence="2 3">
    <name type="scientific">Streptomyces rameus</name>
    <dbReference type="NCBI Taxonomy" id="68261"/>
    <lineage>
        <taxon>Bacteria</taxon>
        <taxon>Bacillati</taxon>
        <taxon>Actinomycetota</taxon>
        <taxon>Actinomycetes</taxon>
        <taxon>Kitasatosporales</taxon>
        <taxon>Streptomycetaceae</taxon>
        <taxon>Streptomyces</taxon>
    </lineage>
</organism>
<comment type="caution">
    <text evidence="2">The sequence shown here is derived from an EMBL/GenBank/DDBJ whole genome shotgun (WGS) entry which is preliminary data.</text>
</comment>
<sequence length="1148" mass="125102">MSSRSSNALVVPVEVAAMVVNGNPPHSDGTFIYQRWQPNFTLLTDHSMPPEPAPFPDVPWPGQEERRGAYVQWQLPEALTRGRHDTERGVEDFPLVPNRWLVVRHQSTSKTARAWIVESDHLGMTTGTVSYLDPHLDVPTATKIGRRHDLTTGTPWREPDEAPDPYLTALGPGLLTFSVYQPYNENVFSLHDTLDDVTGADRISYQVIGWHADEGSDILARRGGQSLADLLDELEWLAPGAPSSASRTLYAGSVLGIDWRPDGPLPPSGMPDPAEVAVAIGNSTAEAMSALVDEADGPSSLTADESRLVRAFALGTLDQLDRTDGDEITEQAAHRSGFGPAPAGYTWHLADRTDTPENTAALSPGQRAAVRAAEEQVIADLNQAQAEHDAAEQELATAQQRLYVLWALSRAEKLPPDFEDRIADELDPARPDSAAGRVTALARRVDGLREHIPWGTTPDRLETAAAQFAFDKGLRTSRILKRAPKAPYEHPADPVLLLQGAHLHAPMTRGTCLPCRTPDRLITKIGSLTAASVTSQVAQVNTANLPGETSALLTEFFLLDHALDTGLDLSTAEGALPEYGTEPWSQPWQPLFLQWAVDYTAIPYRDESGTHWTFKDNRYHWNGTGQTSDAFVITGRQILAPTAGHDLDGKLAAHAAGRTDLPDLAGLREDVRTLDMLSQRLDGFSAYLDQRDPRATFTPTGAIAGLIGNHDQYAPRPGTVTTGWPGRPPEVTSSPFFELRTGQLAFTQLMLVDRFGRAVNLFDNPRHFEYQRPRTMVPEHPVESSDTHRFVELSPRLLQPARLGFDFLGATADEETELTSGTNPVCAWILPNRLDRTLAVYDPAGRPWGELRTIMRPDETKAVHWEPLPGSPIAALDQLAQVSPHTHHLMAAIAGQDPAVFDAVRATIDDALVTIDPDGPDDESLGFLLGRPLALVRARLDLQLCGPARTSLGWNEVLDPHEHPAQLPPWEWITKLGQPANTQDGLVAYVQNEDYTHLETITDPAGNHGGYLRPIGNGERLKLAFEGTSTATVTLLLDPRAPVHATTDILPVSSVHVPARYTADALARMAVCFRTGPLLAPVTADPAAAVMPRPATATGIWTWTEPTDATGNWRTLPVTVPDPADLPLGSPEIRSGYLVLNDAADNTR</sequence>
<protein>
    <submittedName>
        <fullName evidence="2">Uncharacterized protein</fullName>
    </submittedName>
</protein>
<dbReference type="Proteomes" id="UP001500893">
    <property type="component" value="Unassembled WGS sequence"/>
</dbReference>
<proteinExistence type="predicted"/>
<evidence type="ECO:0000313" key="3">
    <source>
        <dbReference type="Proteomes" id="UP001500893"/>
    </source>
</evidence>
<accession>A0ABP6N615</accession>